<dbReference type="SUPFAM" id="SSF54523">
    <property type="entry name" value="Pili subunits"/>
    <property type="match status" value="1"/>
</dbReference>
<gene>
    <name evidence="3" type="ORF">C5Y96_06375</name>
</gene>
<reference evidence="3 4" key="1">
    <citation type="submission" date="2018-02" db="EMBL/GenBank/DDBJ databases">
        <title>Comparative genomes isolates from brazilian mangrove.</title>
        <authorList>
            <person name="Araujo J.E."/>
            <person name="Taketani R.G."/>
            <person name="Silva M.C.P."/>
            <person name="Loureco M.V."/>
            <person name="Andreote F.D."/>
        </authorList>
    </citation>
    <scope>NUCLEOTIDE SEQUENCE [LARGE SCALE GENOMIC DNA]</scope>
    <source>
        <strain evidence="3 4">HEX-2 MGV</strain>
    </source>
</reference>
<feature type="domain" description="DUF1559" evidence="2">
    <location>
        <begin position="38"/>
        <end position="289"/>
    </location>
</feature>
<feature type="transmembrane region" description="Helical" evidence="1">
    <location>
        <begin position="16"/>
        <end position="37"/>
    </location>
</feature>
<dbReference type="AlphaFoldDB" id="A0A2S8FX94"/>
<keyword evidence="1" id="KW-0812">Transmembrane</keyword>
<evidence type="ECO:0000256" key="1">
    <source>
        <dbReference type="SAM" id="Phobius"/>
    </source>
</evidence>
<dbReference type="InterPro" id="IPR011453">
    <property type="entry name" value="DUF1559"/>
</dbReference>
<evidence type="ECO:0000313" key="3">
    <source>
        <dbReference type="EMBL" id="PQO36789.1"/>
    </source>
</evidence>
<dbReference type="OrthoDB" id="247601at2"/>
<dbReference type="Gene3D" id="3.30.700.10">
    <property type="entry name" value="Glycoprotein, Type 4 Pilin"/>
    <property type="match status" value="1"/>
</dbReference>
<dbReference type="PANTHER" id="PTHR30093">
    <property type="entry name" value="GENERAL SECRETION PATHWAY PROTEIN G"/>
    <property type="match status" value="1"/>
</dbReference>
<comment type="caution">
    <text evidence="3">The sequence shown here is derived from an EMBL/GenBank/DDBJ whole genome shotgun (WGS) entry which is preliminary data.</text>
</comment>
<evidence type="ECO:0000259" key="2">
    <source>
        <dbReference type="Pfam" id="PF07596"/>
    </source>
</evidence>
<organism evidence="3 4">
    <name type="scientific">Blastopirellula marina</name>
    <dbReference type="NCBI Taxonomy" id="124"/>
    <lineage>
        <taxon>Bacteria</taxon>
        <taxon>Pseudomonadati</taxon>
        <taxon>Planctomycetota</taxon>
        <taxon>Planctomycetia</taxon>
        <taxon>Pirellulales</taxon>
        <taxon>Pirellulaceae</taxon>
        <taxon>Blastopirellula</taxon>
    </lineage>
</organism>
<dbReference type="Pfam" id="PF07596">
    <property type="entry name" value="SBP_bac_10"/>
    <property type="match status" value="1"/>
</dbReference>
<evidence type="ECO:0000313" key="4">
    <source>
        <dbReference type="Proteomes" id="UP000240009"/>
    </source>
</evidence>
<dbReference type="NCBIfam" id="TIGR02532">
    <property type="entry name" value="IV_pilin_GFxxxE"/>
    <property type="match status" value="1"/>
</dbReference>
<proteinExistence type="predicted"/>
<name>A0A2S8FX94_9BACT</name>
<sequence length="307" mass="33137">MIPVAQSRSLQRGFTLVELLVVIAIIGVLIALLLPAVQQAREAARRMTCSNKLRQVGIALHNYHDTYGKLPPGRVSTNRISWQVQILPQIEQNSLFEAISTVGAFNQPWENVAAMTNTGTPPLAKTIVDAYICPSDTGDGINERLGTSPNQFGKSNYVGVFSAYYNPTDPTATNNAGGTDRDATFYDNSKVKFADITDGLSNTVIVAERRTGKSSGPAGSLWVGNHTGFGGAITVWEFQIRLRMERVSNDTDYNINGNSVYNPSSNHPGGAQFLNGDASVVFLPETINLRTQAALGTIDGGEVIPEY</sequence>
<dbReference type="InterPro" id="IPR012902">
    <property type="entry name" value="N_methyl_site"/>
</dbReference>
<dbReference type="Pfam" id="PF07963">
    <property type="entry name" value="N_methyl"/>
    <property type="match status" value="1"/>
</dbReference>
<keyword evidence="1" id="KW-0472">Membrane</keyword>
<dbReference type="PROSITE" id="PS00409">
    <property type="entry name" value="PROKAR_NTER_METHYL"/>
    <property type="match status" value="1"/>
</dbReference>
<accession>A0A2S8FX94</accession>
<dbReference type="InterPro" id="IPR027558">
    <property type="entry name" value="Pre_pil_HX9DG_C"/>
</dbReference>
<dbReference type="NCBIfam" id="TIGR04294">
    <property type="entry name" value="pre_pil_HX9DG"/>
    <property type="match status" value="1"/>
</dbReference>
<dbReference type="RefSeq" id="WP_105351072.1">
    <property type="nucleotide sequence ID" value="NZ_PUIA01000017.1"/>
</dbReference>
<dbReference type="PANTHER" id="PTHR30093:SF2">
    <property type="entry name" value="TYPE II SECRETION SYSTEM PROTEIN H"/>
    <property type="match status" value="1"/>
</dbReference>
<dbReference type="Proteomes" id="UP000240009">
    <property type="component" value="Unassembled WGS sequence"/>
</dbReference>
<dbReference type="InterPro" id="IPR045584">
    <property type="entry name" value="Pilin-like"/>
</dbReference>
<protein>
    <submittedName>
        <fullName evidence="3">Prepilin-type cleavage/methylation domain-containing protein</fullName>
    </submittedName>
</protein>
<keyword evidence="1" id="KW-1133">Transmembrane helix</keyword>
<dbReference type="EMBL" id="PUIA01000017">
    <property type="protein sequence ID" value="PQO36789.1"/>
    <property type="molecule type" value="Genomic_DNA"/>
</dbReference>